<protein>
    <submittedName>
        <fullName evidence="2">NADH dehydrogenase subunit 4l</fullName>
    </submittedName>
</protein>
<keyword evidence="1" id="KW-1133">Transmembrane helix</keyword>
<sequence>MMLLPLITHSQSFFILLIFSETLMALVFTLSSSKGVFGFSGFLGYLLVGFLSFAVCEAVLGLSMFIKSCRSCSSSDSDSFSILKF</sequence>
<gene>
    <name evidence="2" type="primary">ND4L</name>
</gene>
<geneLocation type="mitochondrion" evidence="2"/>
<dbReference type="RefSeq" id="YP_010165805.1">
    <property type="nucleotide sequence ID" value="NC_057514.1"/>
</dbReference>
<evidence type="ECO:0000256" key="1">
    <source>
        <dbReference type="SAM" id="Phobius"/>
    </source>
</evidence>
<keyword evidence="1" id="KW-0472">Membrane</keyword>
<keyword evidence="2" id="KW-0496">Mitochondrion</keyword>
<feature type="transmembrane region" description="Helical" evidence="1">
    <location>
        <begin position="12"/>
        <end position="30"/>
    </location>
</feature>
<accession>A0A894JG26</accession>
<dbReference type="EMBL" id="MW080914">
    <property type="protein sequence ID" value="QRV59739.1"/>
    <property type="molecule type" value="Genomic_DNA"/>
</dbReference>
<dbReference type="Gene3D" id="1.10.287.3510">
    <property type="match status" value="1"/>
</dbReference>
<dbReference type="AlphaFoldDB" id="A0A894JG26"/>
<reference evidence="2" key="1">
    <citation type="submission" date="2020-10" db="EMBL/GenBank/DDBJ databases">
        <title>The expanded plant-like mitogenome of the invasive quagga mussel, Dreissena rostriformis.</title>
        <authorList>
            <person name="Calcino A.D."/>
            <person name="Baranyi C."/>
            <person name="Wanninger A."/>
        </authorList>
    </citation>
    <scope>NUCLEOTIDE SEQUENCE</scope>
</reference>
<name>A0A894JG26_9BIVA</name>
<feature type="transmembrane region" description="Helical" evidence="1">
    <location>
        <begin position="42"/>
        <end position="66"/>
    </location>
</feature>
<organism evidence="2">
    <name type="scientific">Dreissena rostriformis</name>
    <dbReference type="NCBI Taxonomy" id="205083"/>
    <lineage>
        <taxon>Eukaryota</taxon>
        <taxon>Metazoa</taxon>
        <taxon>Spiralia</taxon>
        <taxon>Lophotrochozoa</taxon>
        <taxon>Mollusca</taxon>
        <taxon>Bivalvia</taxon>
        <taxon>Autobranchia</taxon>
        <taxon>Heteroconchia</taxon>
        <taxon>Euheterodonta</taxon>
        <taxon>Imparidentia</taxon>
        <taxon>Neoheterodontei</taxon>
        <taxon>Myida</taxon>
        <taxon>Dreissenoidea</taxon>
        <taxon>Dreissenidae</taxon>
        <taxon>Dreissena</taxon>
    </lineage>
</organism>
<dbReference type="CTD" id="4539"/>
<keyword evidence="1" id="KW-0812">Transmembrane</keyword>
<evidence type="ECO:0000313" key="2">
    <source>
        <dbReference type="EMBL" id="QRV59739.1"/>
    </source>
</evidence>
<dbReference type="GeneID" id="67270487"/>
<proteinExistence type="predicted"/>